<protein>
    <submittedName>
        <fullName evidence="4">Uncharacterized protein</fullName>
    </submittedName>
</protein>
<keyword evidence="3" id="KW-0472">Membrane</keyword>
<evidence type="ECO:0000256" key="1">
    <source>
        <dbReference type="SAM" id="Coils"/>
    </source>
</evidence>
<dbReference type="Gene3D" id="1.20.120.20">
    <property type="entry name" value="Apolipoprotein"/>
    <property type="match status" value="1"/>
</dbReference>
<dbReference type="AlphaFoldDB" id="A0A4S2B0I0"/>
<comment type="caution">
    <text evidence="4">The sequence shown here is derived from an EMBL/GenBank/DDBJ whole genome shotgun (WGS) entry which is preliminary data.</text>
</comment>
<evidence type="ECO:0000313" key="4">
    <source>
        <dbReference type="EMBL" id="TGY07449.1"/>
    </source>
</evidence>
<accession>A0A4S2B0I0</accession>
<organism evidence="4 5">
    <name type="scientific">Bacteroides acidifaciens</name>
    <dbReference type="NCBI Taxonomy" id="85831"/>
    <lineage>
        <taxon>Bacteria</taxon>
        <taxon>Pseudomonadati</taxon>
        <taxon>Bacteroidota</taxon>
        <taxon>Bacteroidia</taxon>
        <taxon>Bacteroidales</taxon>
        <taxon>Bacteroidaceae</taxon>
        <taxon>Bacteroides</taxon>
    </lineage>
</organism>
<reference evidence="4 5" key="1">
    <citation type="submission" date="2019-04" db="EMBL/GenBank/DDBJ databases">
        <title>Microbes associate with the intestines of laboratory mice.</title>
        <authorList>
            <person name="Navarre W."/>
            <person name="Wong E."/>
            <person name="Huang K."/>
            <person name="Tropini C."/>
            <person name="Ng K."/>
            <person name="Yu B."/>
        </authorList>
    </citation>
    <scope>NUCLEOTIDE SEQUENCE [LARGE SCALE GENOMIC DNA]</scope>
    <source>
        <strain evidence="4 5">NM70_E10</strain>
    </source>
</reference>
<feature type="coiled-coil region" evidence="1">
    <location>
        <begin position="184"/>
        <end position="211"/>
    </location>
</feature>
<feature type="transmembrane region" description="Helical" evidence="3">
    <location>
        <begin position="133"/>
        <end position="153"/>
    </location>
</feature>
<keyword evidence="3" id="KW-0812">Transmembrane</keyword>
<feature type="compositionally biased region" description="Basic and acidic residues" evidence="2">
    <location>
        <begin position="1"/>
        <end position="18"/>
    </location>
</feature>
<keyword evidence="5" id="KW-1185">Reference proteome</keyword>
<dbReference type="RefSeq" id="WP_136013649.1">
    <property type="nucleotide sequence ID" value="NZ_CABIXU010000016.1"/>
</dbReference>
<sequence>MAEKENPKQETAKQEDNPSAKCSENCSHYIDKKHLHLYKGKFLISIIVCTICIIAIFVLFHLNYRGSQNKVIEVQKEFYDNLTNKYLKSLTITKDSTISLDQVVIDIVEEKQKESLSLLELQYNKLQHDFTVLSLWAGILMIVFLIFSIYSIFKVDEMQKQGRDYLDKMEDFSIKAKENSDNIEKQAAKKIKSLNDQADDEIKKLSFASNKQLEELQTNITTIQKDFESSVAEKTLEFQKTIQQYRDEMKKTSEQNNKLLGDFVRLLVSSNSSGKESKD</sequence>
<keyword evidence="1" id="KW-0175">Coiled coil</keyword>
<dbReference type="EMBL" id="SRZA01000006">
    <property type="protein sequence ID" value="TGY07449.1"/>
    <property type="molecule type" value="Genomic_DNA"/>
</dbReference>
<feature type="transmembrane region" description="Helical" evidence="3">
    <location>
        <begin position="42"/>
        <end position="62"/>
    </location>
</feature>
<evidence type="ECO:0000313" key="5">
    <source>
        <dbReference type="Proteomes" id="UP000305751"/>
    </source>
</evidence>
<name>A0A4S2B0I0_9BACE</name>
<feature type="region of interest" description="Disordered" evidence="2">
    <location>
        <begin position="1"/>
        <end position="22"/>
    </location>
</feature>
<evidence type="ECO:0000256" key="2">
    <source>
        <dbReference type="SAM" id="MobiDB-lite"/>
    </source>
</evidence>
<dbReference type="Proteomes" id="UP000305751">
    <property type="component" value="Unassembled WGS sequence"/>
</dbReference>
<evidence type="ECO:0000256" key="3">
    <source>
        <dbReference type="SAM" id="Phobius"/>
    </source>
</evidence>
<gene>
    <name evidence="4" type="ORF">E5356_03880</name>
</gene>
<proteinExistence type="predicted"/>
<keyword evidence="3" id="KW-1133">Transmembrane helix</keyword>